<dbReference type="AlphaFoldDB" id="A0A067PDB1"/>
<reference evidence="2" key="1">
    <citation type="journal article" date="2014" name="Proc. Natl. Acad. Sci. U.S.A.">
        <title>Extensive sampling of basidiomycete genomes demonstrates inadequacy of the white-rot/brown-rot paradigm for wood decay fungi.</title>
        <authorList>
            <person name="Riley R."/>
            <person name="Salamov A.A."/>
            <person name="Brown D.W."/>
            <person name="Nagy L.G."/>
            <person name="Floudas D."/>
            <person name="Held B.W."/>
            <person name="Levasseur A."/>
            <person name="Lombard V."/>
            <person name="Morin E."/>
            <person name="Otillar R."/>
            <person name="Lindquist E.A."/>
            <person name="Sun H."/>
            <person name="LaButti K.M."/>
            <person name="Schmutz J."/>
            <person name="Jabbour D."/>
            <person name="Luo H."/>
            <person name="Baker S.E."/>
            <person name="Pisabarro A.G."/>
            <person name="Walton J.D."/>
            <person name="Blanchette R.A."/>
            <person name="Henrissat B."/>
            <person name="Martin F."/>
            <person name="Cullen D."/>
            <person name="Hibbett D.S."/>
            <person name="Grigoriev I.V."/>
        </authorList>
    </citation>
    <scope>NUCLEOTIDE SEQUENCE [LARGE SCALE GENOMIC DNA]</scope>
    <source>
        <strain evidence="2">PC15</strain>
    </source>
</reference>
<sequence length="207" mass="23890">MGTVNSHSLTWSRRQILPQLRLFADLLPDLPYLECLAIRGIWEIPVLFRGIIPFPLSSPALLRAVRCARRAFGKLRALRLEYECRIHVYWRSVEELPRGFTQEYVAGLARLIRSWHAAPWVCCEDFEFVRELAPGKRSTCIWKWSLTLPLEALDEGADSREGEDAEEDCDLPHDGSLCDRRGPRAVSLVDLPNILYDDEFCQDEEDF</sequence>
<name>A0A067PDB1_PLEO1</name>
<organism evidence="1 2">
    <name type="scientific">Pleurotus ostreatus (strain PC15)</name>
    <name type="common">Oyster mushroom</name>
    <dbReference type="NCBI Taxonomy" id="1137138"/>
    <lineage>
        <taxon>Eukaryota</taxon>
        <taxon>Fungi</taxon>
        <taxon>Dikarya</taxon>
        <taxon>Basidiomycota</taxon>
        <taxon>Agaricomycotina</taxon>
        <taxon>Agaricomycetes</taxon>
        <taxon>Agaricomycetidae</taxon>
        <taxon>Agaricales</taxon>
        <taxon>Pleurotineae</taxon>
        <taxon>Pleurotaceae</taxon>
        <taxon>Pleurotus</taxon>
    </lineage>
</organism>
<gene>
    <name evidence="1" type="ORF">PLEOSDRAFT_1110747</name>
</gene>
<evidence type="ECO:0000313" key="2">
    <source>
        <dbReference type="Proteomes" id="UP000027073"/>
    </source>
</evidence>
<accession>A0A067PDB1</accession>
<dbReference type="VEuPathDB" id="FungiDB:PLEOSDRAFT_1110747"/>
<dbReference type="HOGENOM" id="CLU_1326853_0_0_1"/>
<proteinExistence type="predicted"/>
<dbReference type="EMBL" id="KL198004">
    <property type="protein sequence ID" value="KDQ33836.1"/>
    <property type="molecule type" value="Genomic_DNA"/>
</dbReference>
<evidence type="ECO:0000313" key="1">
    <source>
        <dbReference type="EMBL" id="KDQ33836.1"/>
    </source>
</evidence>
<dbReference type="InParanoid" id="A0A067PDB1"/>
<dbReference type="Proteomes" id="UP000027073">
    <property type="component" value="Unassembled WGS sequence"/>
</dbReference>
<protein>
    <submittedName>
        <fullName evidence="1">Uncharacterized protein</fullName>
    </submittedName>
</protein>